<evidence type="ECO:0000256" key="4">
    <source>
        <dbReference type="ARBA" id="ARBA00023295"/>
    </source>
</evidence>
<gene>
    <name evidence="8" type="ORF">CWO07_13370</name>
</gene>
<dbReference type="InterPro" id="IPR013780">
    <property type="entry name" value="Glyco_hydro_b"/>
</dbReference>
<dbReference type="Pfam" id="PF00128">
    <property type="entry name" value="Alpha-amylase"/>
    <property type="match status" value="1"/>
</dbReference>
<dbReference type="SUPFAM" id="SSF51011">
    <property type="entry name" value="Glycosyl hydrolase domain"/>
    <property type="match status" value="1"/>
</dbReference>
<comment type="similarity">
    <text evidence="1 5">Belongs to the glycosyl hydrolase 13 family.</text>
</comment>
<accession>A0A2T5EUM6</accession>
<comment type="catalytic activity">
    <reaction evidence="6">
        <text>Endohydrolysis of (1-&gt;4)-alpha-D-glucosidic linkages in polysaccharides containing three or more (1-&gt;4)-alpha-linked D-glucose units.</text>
        <dbReference type="EC" id="3.2.1.1"/>
    </reaction>
</comment>
<dbReference type="GO" id="GO:0005975">
    <property type="term" value="P:carbohydrate metabolic process"/>
    <property type="evidence" value="ECO:0007669"/>
    <property type="project" value="InterPro"/>
</dbReference>
<proteinExistence type="inferred from homology"/>
<feature type="domain" description="Glycosyl hydrolase family 13 catalytic" evidence="7">
    <location>
        <begin position="13"/>
        <end position="383"/>
    </location>
</feature>
<evidence type="ECO:0000256" key="2">
    <source>
        <dbReference type="ARBA" id="ARBA00022801"/>
    </source>
</evidence>
<dbReference type="SMART" id="SM00642">
    <property type="entry name" value="Aamy"/>
    <property type="match status" value="1"/>
</dbReference>
<comment type="caution">
    <text evidence="8">The sequence shown here is derived from an EMBL/GenBank/DDBJ whole genome shotgun (WGS) entry which is preliminary data.</text>
</comment>
<dbReference type="CDD" id="cd11315">
    <property type="entry name" value="AmyAc_bac1_AmyA"/>
    <property type="match status" value="1"/>
</dbReference>
<dbReference type="RefSeq" id="WP_017090570.1">
    <property type="nucleotide sequence ID" value="NZ_PIFK01000024.1"/>
</dbReference>
<evidence type="ECO:0000313" key="9">
    <source>
        <dbReference type="Proteomes" id="UP000244197"/>
    </source>
</evidence>
<evidence type="ECO:0000256" key="5">
    <source>
        <dbReference type="RuleBase" id="RU003615"/>
    </source>
</evidence>
<dbReference type="GO" id="GO:0043169">
    <property type="term" value="F:cation binding"/>
    <property type="evidence" value="ECO:0007669"/>
    <property type="project" value="InterPro"/>
</dbReference>
<dbReference type="InterPro" id="IPR017853">
    <property type="entry name" value="GH"/>
</dbReference>
<dbReference type="AlphaFoldDB" id="A0A2T5EUM6"/>
<dbReference type="PRINTS" id="PR00110">
    <property type="entry name" value="ALPHAAMYLASE"/>
</dbReference>
<evidence type="ECO:0000313" key="8">
    <source>
        <dbReference type="EMBL" id="PTP33824.1"/>
    </source>
</evidence>
<keyword evidence="3 6" id="KW-0119">Carbohydrate metabolism</keyword>
<dbReference type="EMBL" id="PIFK01000024">
    <property type="protein sequence ID" value="PTP33824.1"/>
    <property type="molecule type" value="Genomic_DNA"/>
</dbReference>
<dbReference type="EC" id="3.2.1.1" evidence="6"/>
<evidence type="ECO:0000256" key="6">
    <source>
        <dbReference type="RuleBase" id="RU361134"/>
    </source>
</evidence>
<protein>
    <recommendedName>
        <fullName evidence="6">Alpha-amylase</fullName>
        <ecNumber evidence="6">3.2.1.1</ecNumber>
    </recommendedName>
</protein>
<keyword evidence="4 6" id="KW-0326">Glycosidase</keyword>
<evidence type="ECO:0000256" key="3">
    <source>
        <dbReference type="ARBA" id="ARBA00023277"/>
    </source>
</evidence>
<dbReference type="PANTHER" id="PTHR43447">
    <property type="entry name" value="ALPHA-AMYLASE"/>
    <property type="match status" value="1"/>
</dbReference>
<sequence>MDSSAMLSNPATDVILHAFDWCYADVMKNAPLIQELGYKSVLVSPAMKSLRGPKGCDRDSGTQWWQRYQPQDYRVIDNQLGDTQDFTAMVNTLKQHGLRTYVDVVFNHMANESGIRGDLTYPNQQDMASYQEDADYYESIRLFGDLSKPLFDENDFVEAFGIKNWKDTWEVQNGRITGGVSDPGLPTLLDNDNVVAQQRAYLKALKEIGVKGFRIDAAKHMTLSHLRKVWTDDICEEMHIFGEIITDGGATKEEYELFLEPYLKHTRLGAYDFPLFNTIFKSFEEQGSFKSLINPYCFGQALSNMRAITFAVTHDIPNNEVFLDHVMGEVDERLAHAFILGRDGGVPLVYSELSTSGILDQNGQPRWLNDWQAPYMKNMIQFHNHVHGEAMRVVEANDDLLVFVRGDKGIVVINKSKRSKTASLTWTGTVTDLLSGAVFDCVDKTLTIQVESNQCMMLTTNEFEPVMIPIVVNNWSS</sequence>
<reference evidence="8 9" key="1">
    <citation type="submission" date="2017-11" db="EMBL/GenBank/DDBJ databases">
        <title>Population delineation of vibrios coincides with oyster pathogenicity.</title>
        <authorList>
            <person name="Bruto M."/>
            <person name="Labreuche Y."/>
            <person name="James A."/>
            <person name="Piel D."/>
            <person name="Chenivesse S."/>
            <person name="Petton B."/>
            <person name="Polz M.F."/>
            <person name="Le Roux F."/>
        </authorList>
    </citation>
    <scope>NUCLEOTIDE SEQUENCE [LARGE SCALE GENOMIC DNA]</scope>
    <source>
        <strain evidence="8 9">FF_144</strain>
    </source>
</reference>
<dbReference type="Gene3D" id="2.60.40.1180">
    <property type="entry name" value="Golgi alpha-mannosidase II"/>
    <property type="match status" value="1"/>
</dbReference>
<keyword evidence="2 6" id="KW-0378">Hydrolase</keyword>
<dbReference type="Gene3D" id="3.20.20.80">
    <property type="entry name" value="Glycosidases"/>
    <property type="match status" value="1"/>
</dbReference>
<name>A0A2T5EUM6_VIBSP</name>
<dbReference type="SUPFAM" id="SSF51445">
    <property type="entry name" value="(Trans)glycosidases"/>
    <property type="match status" value="1"/>
</dbReference>
<evidence type="ECO:0000256" key="1">
    <source>
        <dbReference type="ARBA" id="ARBA00008061"/>
    </source>
</evidence>
<dbReference type="InterPro" id="IPR006046">
    <property type="entry name" value="Alpha_amylase"/>
</dbReference>
<dbReference type="InterPro" id="IPR006047">
    <property type="entry name" value="GH13_cat_dom"/>
</dbReference>
<dbReference type="Proteomes" id="UP000244197">
    <property type="component" value="Unassembled WGS sequence"/>
</dbReference>
<evidence type="ECO:0000259" key="7">
    <source>
        <dbReference type="SMART" id="SM00642"/>
    </source>
</evidence>
<organism evidence="8 9">
    <name type="scientific">Vibrio splendidus</name>
    <dbReference type="NCBI Taxonomy" id="29497"/>
    <lineage>
        <taxon>Bacteria</taxon>
        <taxon>Pseudomonadati</taxon>
        <taxon>Pseudomonadota</taxon>
        <taxon>Gammaproteobacteria</taxon>
        <taxon>Vibrionales</taxon>
        <taxon>Vibrionaceae</taxon>
        <taxon>Vibrio</taxon>
    </lineage>
</organism>
<dbReference type="GO" id="GO:0004556">
    <property type="term" value="F:alpha-amylase activity"/>
    <property type="evidence" value="ECO:0007669"/>
    <property type="project" value="UniProtKB-UniRule"/>
</dbReference>